<dbReference type="EMBL" id="CP146607">
    <property type="protein sequence ID" value="WYK20130.1"/>
    <property type="molecule type" value="Genomic_DNA"/>
</dbReference>
<dbReference type="RefSeq" id="WP_317054389.1">
    <property type="nucleotide sequence ID" value="NZ_CP146607.1"/>
</dbReference>
<keyword evidence="1" id="KW-0732">Signal</keyword>
<evidence type="ECO:0000313" key="4">
    <source>
        <dbReference type="Proteomes" id="UP001281305"/>
    </source>
</evidence>
<evidence type="ECO:0000259" key="2">
    <source>
        <dbReference type="Pfam" id="PF12680"/>
    </source>
</evidence>
<geneLocation type="plasmid" evidence="3 4">
    <name>unnamed1</name>
</geneLocation>
<keyword evidence="4" id="KW-1185">Reference proteome</keyword>
<dbReference type="Proteomes" id="UP001281305">
    <property type="component" value="Plasmid unnamed1"/>
</dbReference>
<dbReference type="InterPro" id="IPR032710">
    <property type="entry name" value="NTF2-like_dom_sf"/>
</dbReference>
<evidence type="ECO:0000313" key="3">
    <source>
        <dbReference type="EMBL" id="WYK20130.1"/>
    </source>
</evidence>
<proteinExistence type="predicted"/>
<name>A0ABZ2TM07_9RHOB</name>
<sequence>MRTLLPLASWAMTTSIALADENAASNLNAVNDRFNEAAAAHDAQGLIELYADDTLWIAQGAPVTQGLEGPRQLFEFVTANKGNVTHTLDHLFVSEDATLAVMIGSVDAVIESQGMDATGTYLFVLEPEDDGWEIVTDMWHQHAQQ</sequence>
<reference evidence="3 4" key="1">
    <citation type="submission" date="2024-02" db="EMBL/GenBank/DDBJ databases">
        <title>Roseovarius strain W115 nov., isolated from a marine algae.</title>
        <authorList>
            <person name="Lee M.W."/>
            <person name="Lee J.K."/>
            <person name="Kim J.M."/>
            <person name="Choi D.G."/>
            <person name="Baek J.H."/>
            <person name="Bayburt H."/>
            <person name="Jung J.J."/>
            <person name="Han D.M."/>
            <person name="Jeon C.O."/>
        </authorList>
    </citation>
    <scope>NUCLEOTIDE SEQUENCE [LARGE SCALE GENOMIC DNA]</scope>
    <source>
        <strain evidence="3 4">W115</strain>
        <plasmid evidence="3 4">unnamed1</plasmid>
    </source>
</reference>
<dbReference type="Gene3D" id="3.10.450.50">
    <property type="match status" value="1"/>
</dbReference>
<protein>
    <submittedName>
        <fullName evidence="3">Nuclear transport factor 2 family protein</fullName>
    </submittedName>
</protein>
<feature type="domain" description="SnoaL-like" evidence="2">
    <location>
        <begin position="33"/>
        <end position="125"/>
    </location>
</feature>
<feature type="chain" id="PRO_5045506770" evidence="1">
    <location>
        <begin position="20"/>
        <end position="145"/>
    </location>
</feature>
<keyword evidence="3" id="KW-0614">Plasmid</keyword>
<accession>A0ABZ2TM07</accession>
<dbReference type="CDD" id="cd00531">
    <property type="entry name" value="NTF2_like"/>
    <property type="match status" value="1"/>
</dbReference>
<gene>
    <name evidence="3" type="ORF">RZS32_018770</name>
</gene>
<dbReference type="SUPFAM" id="SSF54427">
    <property type="entry name" value="NTF2-like"/>
    <property type="match status" value="1"/>
</dbReference>
<dbReference type="Pfam" id="PF12680">
    <property type="entry name" value="SnoaL_2"/>
    <property type="match status" value="1"/>
</dbReference>
<feature type="signal peptide" evidence="1">
    <location>
        <begin position="1"/>
        <end position="19"/>
    </location>
</feature>
<dbReference type="InterPro" id="IPR037401">
    <property type="entry name" value="SnoaL-like"/>
</dbReference>
<organism evidence="3 4">
    <name type="scientific">Roseovarius rhodophyticola</name>
    <dbReference type="NCBI Taxonomy" id="3080827"/>
    <lineage>
        <taxon>Bacteria</taxon>
        <taxon>Pseudomonadati</taxon>
        <taxon>Pseudomonadota</taxon>
        <taxon>Alphaproteobacteria</taxon>
        <taxon>Rhodobacterales</taxon>
        <taxon>Roseobacteraceae</taxon>
        <taxon>Roseovarius</taxon>
    </lineage>
</organism>
<evidence type="ECO:0000256" key="1">
    <source>
        <dbReference type="SAM" id="SignalP"/>
    </source>
</evidence>